<evidence type="ECO:0000313" key="2">
    <source>
        <dbReference type="EMBL" id="TYL85571.1"/>
    </source>
</evidence>
<dbReference type="InterPro" id="IPR011042">
    <property type="entry name" value="6-blade_b-propeller_TolB-like"/>
</dbReference>
<dbReference type="SUPFAM" id="SSF63829">
    <property type="entry name" value="Calcium-dependent phosphotriesterase"/>
    <property type="match status" value="1"/>
</dbReference>
<name>A0A5S4WZM8_9BRAD</name>
<dbReference type="RefSeq" id="WP_148750858.1">
    <property type="nucleotide sequence ID" value="NZ_VSSR01000017.1"/>
</dbReference>
<dbReference type="AlphaFoldDB" id="A0A5S4WZM8"/>
<evidence type="ECO:0000259" key="1">
    <source>
        <dbReference type="Pfam" id="PF08450"/>
    </source>
</evidence>
<organism evidence="2 3">
    <name type="scientific">Bradyrhizobium cytisi</name>
    <dbReference type="NCBI Taxonomy" id="515489"/>
    <lineage>
        <taxon>Bacteria</taxon>
        <taxon>Pseudomonadati</taxon>
        <taxon>Pseudomonadota</taxon>
        <taxon>Alphaproteobacteria</taxon>
        <taxon>Hyphomicrobiales</taxon>
        <taxon>Nitrobacteraceae</taxon>
        <taxon>Bradyrhizobium</taxon>
    </lineage>
</organism>
<feature type="domain" description="SMP-30/Gluconolactonase/LRE-like region" evidence="1">
    <location>
        <begin position="81"/>
        <end position="132"/>
    </location>
</feature>
<protein>
    <recommendedName>
        <fullName evidence="1">SMP-30/Gluconolactonase/LRE-like region domain-containing protein</fullName>
    </recommendedName>
</protein>
<sequence>MQLSRLRSAGSHCSAVVPYSPVRCQEQLTLAVVDNERELLTTDTAFYVPDDADGRLTLRTTMYRCGPMTDGSTPAARCGPDHETPGRKGMGAIYHFHRGELKRLYAKVTMPNAICFSPAGGTAYVSDTGRRCCGASRSIP</sequence>
<dbReference type="Pfam" id="PF08450">
    <property type="entry name" value="SGL"/>
    <property type="match status" value="1"/>
</dbReference>
<dbReference type="OrthoDB" id="2633250at2"/>
<dbReference type="Proteomes" id="UP000324853">
    <property type="component" value="Unassembled WGS sequence"/>
</dbReference>
<keyword evidence="3" id="KW-1185">Reference proteome</keyword>
<gene>
    <name evidence="2" type="ORF">FXB38_10885</name>
</gene>
<proteinExistence type="predicted"/>
<reference evidence="2 3" key="1">
    <citation type="submission" date="2019-08" db="EMBL/GenBank/DDBJ databases">
        <title>Bradyrhizobium hipponensis sp. nov., a rhizobium isolated from a Lupinus angustifolius root nodule in Tunisia.</title>
        <authorList>
            <person name="Off K."/>
            <person name="Rejili M."/>
            <person name="Mars M."/>
            <person name="Brachmann A."/>
            <person name="Marin M."/>
        </authorList>
    </citation>
    <scope>NUCLEOTIDE SEQUENCE [LARGE SCALE GENOMIC DNA]</scope>
    <source>
        <strain evidence="2 3">CTAW11</strain>
    </source>
</reference>
<comment type="caution">
    <text evidence="2">The sequence shown here is derived from an EMBL/GenBank/DDBJ whole genome shotgun (WGS) entry which is preliminary data.</text>
</comment>
<dbReference type="InterPro" id="IPR013658">
    <property type="entry name" value="SGL"/>
</dbReference>
<dbReference type="EMBL" id="VSSR01000017">
    <property type="protein sequence ID" value="TYL85571.1"/>
    <property type="molecule type" value="Genomic_DNA"/>
</dbReference>
<evidence type="ECO:0000313" key="3">
    <source>
        <dbReference type="Proteomes" id="UP000324853"/>
    </source>
</evidence>
<accession>A0A5S4WZM8</accession>
<dbReference type="Gene3D" id="2.120.10.30">
    <property type="entry name" value="TolB, C-terminal domain"/>
    <property type="match status" value="1"/>
</dbReference>